<feature type="transmembrane region" description="Helical" evidence="6">
    <location>
        <begin position="26"/>
        <end position="48"/>
    </location>
</feature>
<keyword evidence="9" id="KW-1185">Reference proteome</keyword>
<feature type="domain" description="Major facilitator superfamily (MFS) profile" evidence="7">
    <location>
        <begin position="30"/>
        <end position="465"/>
    </location>
</feature>
<keyword evidence="5 6" id="KW-0472">Membrane</keyword>
<comment type="caution">
    <text evidence="8">The sequence shown here is derived from an EMBL/GenBank/DDBJ whole genome shotgun (WGS) entry which is preliminary data.</text>
</comment>
<dbReference type="Gene3D" id="1.20.1250.20">
    <property type="entry name" value="MFS general substrate transporter like domains"/>
    <property type="match status" value="1"/>
</dbReference>
<evidence type="ECO:0000256" key="3">
    <source>
        <dbReference type="ARBA" id="ARBA00022692"/>
    </source>
</evidence>
<dbReference type="GO" id="GO:0005886">
    <property type="term" value="C:plasma membrane"/>
    <property type="evidence" value="ECO:0007669"/>
    <property type="project" value="UniProtKB-SubCell"/>
</dbReference>
<dbReference type="SUPFAM" id="SSF103473">
    <property type="entry name" value="MFS general substrate transporter"/>
    <property type="match status" value="1"/>
</dbReference>
<feature type="transmembrane region" description="Helical" evidence="6">
    <location>
        <begin position="406"/>
        <end position="428"/>
    </location>
</feature>
<evidence type="ECO:0000256" key="5">
    <source>
        <dbReference type="ARBA" id="ARBA00023136"/>
    </source>
</evidence>
<dbReference type="InterPro" id="IPR020846">
    <property type="entry name" value="MFS_dom"/>
</dbReference>
<dbReference type="AlphaFoldDB" id="A0A8J3YXP2"/>
<reference evidence="8" key="1">
    <citation type="submission" date="2021-01" db="EMBL/GenBank/DDBJ databases">
        <title>Whole genome shotgun sequence of Virgisporangium aliadipatigenens NBRC 105644.</title>
        <authorList>
            <person name="Komaki H."/>
            <person name="Tamura T."/>
        </authorList>
    </citation>
    <scope>NUCLEOTIDE SEQUENCE</scope>
    <source>
        <strain evidence="8">NBRC 105644</strain>
    </source>
</reference>
<organism evidence="8 9">
    <name type="scientific">Virgisporangium aliadipatigenens</name>
    <dbReference type="NCBI Taxonomy" id="741659"/>
    <lineage>
        <taxon>Bacteria</taxon>
        <taxon>Bacillati</taxon>
        <taxon>Actinomycetota</taxon>
        <taxon>Actinomycetes</taxon>
        <taxon>Micromonosporales</taxon>
        <taxon>Micromonosporaceae</taxon>
        <taxon>Virgisporangium</taxon>
    </lineage>
</organism>
<evidence type="ECO:0000256" key="6">
    <source>
        <dbReference type="SAM" id="Phobius"/>
    </source>
</evidence>
<evidence type="ECO:0000256" key="1">
    <source>
        <dbReference type="ARBA" id="ARBA00004651"/>
    </source>
</evidence>
<keyword evidence="4 6" id="KW-1133">Transmembrane helix</keyword>
<dbReference type="InterPro" id="IPR005828">
    <property type="entry name" value="MFS_sugar_transport-like"/>
</dbReference>
<dbReference type="InterPro" id="IPR036259">
    <property type="entry name" value="MFS_trans_sf"/>
</dbReference>
<dbReference type="GO" id="GO:0022857">
    <property type="term" value="F:transmembrane transporter activity"/>
    <property type="evidence" value="ECO:0007669"/>
    <property type="project" value="InterPro"/>
</dbReference>
<feature type="transmembrane region" description="Helical" evidence="6">
    <location>
        <begin position="68"/>
        <end position="86"/>
    </location>
</feature>
<name>A0A8J3YXP2_9ACTN</name>
<proteinExistence type="predicted"/>
<sequence>MTDVAHDRTVKSTVPYRIDRLPWTRFHWLVVLALGTAWVLDGLEIQMAATIGSVLEDKETLNLTTTQVGMTASVYLLGEVIGALWFGRLADRLGRRKLFLYTLGLYLLFNGLSGFAWDFWSFLALRFVAGMGIGGEYAAVNSAIDELIPARYRGRVDIAVNGSYWFGAAIGAAAQLLLLNPDILPKDIGWRISLLVGPFIGLAIWQLRKHIPESPRWLLTHGQPEEAARIVDEMEKGVPPEQLPKLEPHHEIEVRPAPPVTYRQIARVMLKQYRTRSILGFTMMVTQSFLYNAIFFTYALVLANFFGVEDKNIAYYFFPFAIGNFLGAVVLGPFFDTWGRRPMIAGTYIGSAVLLAISGYLFYIDALTAVTQTILWCIIFFFASAGASSAYLTVSEIFPLELRSQAIAFFFAISQFFGGVIAPTVFGSLVGEGEDRGPLFYGYLFGAALMAVGGIVAAVIGVNAERKSLEDIASPLSMVGRSAEPPPQHEVVVPR</sequence>
<evidence type="ECO:0000313" key="9">
    <source>
        <dbReference type="Proteomes" id="UP000619260"/>
    </source>
</evidence>
<dbReference type="PANTHER" id="PTHR23511">
    <property type="entry name" value="SYNAPTIC VESICLE GLYCOPROTEIN 2"/>
    <property type="match status" value="1"/>
</dbReference>
<evidence type="ECO:0000313" key="8">
    <source>
        <dbReference type="EMBL" id="GIJ51620.1"/>
    </source>
</evidence>
<comment type="subcellular location">
    <subcellularLocation>
        <location evidence="1">Cell membrane</location>
        <topology evidence="1">Multi-pass membrane protein</topology>
    </subcellularLocation>
</comment>
<feature type="transmembrane region" description="Helical" evidence="6">
    <location>
        <begin position="440"/>
        <end position="462"/>
    </location>
</feature>
<dbReference type="EMBL" id="BOPF01000051">
    <property type="protein sequence ID" value="GIJ51620.1"/>
    <property type="molecule type" value="Genomic_DNA"/>
</dbReference>
<feature type="transmembrane region" description="Helical" evidence="6">
    <location>
        <begin position="98"/>
        <end position="117"/>
    </location>
</feature>
<evidence type="ECO:0000259" key="7">
    <source>
        <dbReference type="PROSITE" id="PS50850"/>
    </source>
</evidence>
<dbReference type="Proteomes" id="UP000619260">
    <property type="component" value="Unassembled WGS sequence"/>
</dbReference>
<keyword evidence="3 6" id="KW-0812">Transmembrane</keyword>
<dbReference type="Pfam" id="PF00083">
    <property type="entry name" value="Sugar_tr"/>
    <property type="match status" value="1"/>
</dbReference>
<feature type="transmembrane region" description="Helical" evidence="6">
    <location>
        <begin position="278"/>
        <end position="301"/>
    </location>
</feature>
<accession>A0A8J3YXP2</accession>
<evidence type="ECO:0000256" key="2">
    <source>
        <dbReference type="ARBA" id="ARBA00022448"/>
    </source>
</evidence>
<feature type="transmembrane region" description="Helical" evidence="6">
    <location>
        <begin position="188"/>
        <end position="207"/>
    </location>
</feature>
<dbReference type="CDD" id="cd17316">
    <property type="entry name" value="MFS_SV2_like"/>
    <property type="match status" value="1"/>
</dbReference>
<keyword evidence="2" id="KW-0813">Transport</keyword>
<gene>
    <name evidence="8" type="ORF">Val02_85060</name>
</gene>
<feature type="transmembrane region" description="Helical" evidence="6">
    <location>
        <begin position="373"/>
        <end position="394"/>
    </location>
</feature>
<protein>
    <submittedName>
        <fullName evidence="8">MFS transporter</fullName>
    </submittedName>
</protein>
<feature type="transmembrane region" description="Helical" evidence="6">
    <location>
        <begin position="313"/>
        <end position="335"/>
    </location>
</feature>
<feature type="transmembrane region" description="Helical" evidence="6">
    <location>
        <begin position="123"/>
        <end position="144"/>
    </location>
</feature>
<evidence type="ECO:0000256" key="4">
    <source>
        <dbReference type="ARBA" id="ARBA00022989"/>
    </source>
</evidence>
<feature type="transmembrane region" description="Helical" evidence="6">
    <location>
        <begin position="347"/>
        <end position="367"/>
    </location>
</feature>
<feature type="transmembrane region" description="Helical" evidence="6">
    <location>
        <begin position="156"/>
        <end position="176"/>
    </location>
</feature>
<dbReference type="PROSITE" id="PS50850">
    <property type="entry name" value="MFS"/>
    <property type="match status" value="1"/>
</dbReference>